<feature type="compositionally biased region" description="Basic and acidic residues" evidence="1">
    <location>
        <begin position="135"/>
        <end position="151"/>
    </location>
</feature>
<dbReference type="Proteomes" id="UP001603857">
    <property type="component" value="Unassembled WGS sequence"/>
</dbReference>
<dbReference type="InterPro" id="IPR012442">
    <property type="entry name" value="DUF1645_plant"/>
</dbReference>
<feature type="region of interest" description="Disordered" evidence="1">
    <location>
        <begin position="77"/>
        <end position="155"/>
    </location>
</feature>
<name>A0ABD1NEJ8_9FABA</name>
<evidence type="ECO:0000313" key="2">
    <source>
        <dbReference type="EMBL" id="KAL2346381.1"/>
    </source>
</evidence>
<feature type="region of interest" description="Disordered" evidence="1">
    <location>
        <begin position="172"/>
        <end position="229"/>
    </location>
</feature>
<dbReference type="PANTHER" id="PTHR33095">
    <property type="entry name" value="OS07G0619500 PROTEIN"/>
    <property type="match status" value="1"/>
</dbReference>
<keyword evidence="3" id="KW-1185">Reference proteome</keyword>
<feature type="compositionally biased region" description="Basic and acidic residues" evidence="1">
    <location>
        <begin position="104"/>
        <end position="124"/>
    </location>
</feature>
<dbReference type="PANTHER" id="PTHR33095:SF14">
    <property type="entry name" value="AR781"/>
    <property type="match status" value="1"/>
</dbReference>
<feature type="compositionally biased region" description="Low complexity" evidence="1">
    <location>
        <begin position="92"/>
        <end position="102"/>
    </location>
</feature>
<sequence length="249" mass="27631">MEVVTSRSSPSGSPSFDFNRASYLSAPSSPKRFGEFYYLSAPSSPSASASASAFAFCVTQDQESSLSAEDLFHHGKIKPLHHDSAKSPLISGAQAQAQAQGKKAIRDASESEERRGRDRNEKSGGRRSARSLSPYRERHAWEEPKDKEETLPKTSSRKWRLADFLLFRSASEGRGSTKDPLRNFVFYRKPEDPKPGPAPAPKPRRKEPPLSAHELHYARKKAQSQDLKKKTFLPYKQGILGRLAGLGTS</sequence>
<protein>
    <submittedName>
        <fullName evidence="2">Uncharacterized protein</fullName>
    </submittedName>
</protein>
<proteinExistence type="predicted"/>
<comment type="caution">
    <text evidence="2">The sequence shown here is derived from an EMBL/GenBank/DDBJ whole genome shotgun (WGS) entry which is preliminary data.</text>
</comment>
<dbReference type="AlphaFoldDB" id="A0ABD1NEJ8"/>
<accession>A0ABD1NEJ8</accession>
<organism evidence="2 3">
    <name type="scientific">Flemingia macrophylla</name>
    <dbReference type="NCBI Taxonomy" id="520843"/>
    <lineage>
        <taxon>Eukaryota</taxon>
        <taxon>Viridiplantae</taxon>
        <taxon>Streptophyta</taxon>
        <taxon>Embryophyta</taxon>
        <taxon>Tracheophyta</taxon>
        <taxon>Spermatophyta</taxon>
        <taxon>Magnoliopsida</taxon>
        <taxon>eudicotyledons</taxon>
        <taxon>Gunneridae</taxon>
        <taxon>Pentapetalae</taxon>
        <taxon>rosids</taxon>
        <taxon>fabids</taxon>
        <taxon>Fabales</taxon>
        <taxon>Fabaceae</taxon>
        <taxon>Papilionoideae</taxon>
        <taxon>50 kb inversion clade</taxon>
        <taxon>NPAAA clade</taxon>
        <taxon>indigoferoid/millettioid clade</taxon>
        <taxon>Phaseoleae</taxon>
        <taxon>Flemingia</taxon>
    </lineage>
</organism>
<reference evidence="2 3" key="1">
    <citation type="submission" date="2024-08" db="EMBL/GenBank/DDBJ databases">
        <title>Insights into the chromosomal genome structure of Flemingia macrophylla.</title>
        <authorList>
            <person name="Ding Y."/>
            <person name="Zhao Y."/>
            <person name="Bi W."/>
            <person name="Wu M."/>
            <person name="Zhao G."/>
            <person name="Gong Y."/>
            <person name="Li W."/>
            <person name="Zhang P."/>
        </authorList>
    </citation>
    <scope>NUCLEOTIDE SEQUENCE [LARGE SCALE GENOMIC DNA]</scope>
    <source>
        <strain evidence="2">DYQJB</strain>
        <tissue evidence="2">Leaf</tissue>
    </source>
</reference>
<evidence type="ECO:0000256" key="1">
    <source>
        <dbReference type="SAM" id="MobiDB-lite"/>
    </source>
</evidence>
<evidence type="ECO:0000313" key="3">
    <source>
        <dbReference type="Proteomes" id="UP001603857"/>
    </source>
</evidence>
<gene>
    <name evidence="2" type="ORF">Fmac_000381</name>
</gene>
<dbReference type="EMBL" id="JBGMDY010000001">
    <property type="protein sequence ID" value="KAL2346381.1"/>
    <property type="molecule type" value="Genomic_DNA"/>
</dbReference>
<dbReference type="Pfam" id="PF07816">
    <property type="entry name" value="DUF1645"/>
    <property type="match status" value="1"/>
</dbReference>